<reference evidence="1 2" key="1">
    <citation type="submission" date="2021-09" db="EMBL/GenBank/DDBJ databases">
        <title>Lysobacter sp. 13A isolated from the river sediment.</title>
        <authorList>
            <person name="Liu H."/>
            <person name="Li S."/>
            <person name="Mao S."/>
        </authorList>
    </citation>
    <scope>NUCLEOTIDE SEQUENCE [LARGE SCALE GENOMIC DNA]</scope>
    <source>
        <strain evidence="1 2">13A</strain>
    </source>
</reference>
<sequence length="66" mass="7309">MNALVIDRPAIAAAKAAAIPVSQLQAQDRRLVHRERDFGIGYGRSSGYGCTRRYATLSNQRLFRCA</sequence>
<keyword evidence="2" id="KW-1185">Reference proteome</keyword>
<gene>
    <name evidence="1" type="ORF">K6753_01165</name>
</gene>
<name>A0ABS7T2Q4_9GAMM</name>
<accession>A0ABS7T2Q4</accession>
<organism evidence="1 2">
    <name type="scientific">Novilysobacter selenitireducens</name>
    <dbReference type="NCBI Taxonomy" id="2872639"/>
    <lineage>
        <taxon>Bacteria</taxon>
        <taxon>Pseudomonadati</taxon>
        <taxon>Pseudomonadota</taxon>
        <taxon>Gammaproteobacteria</taxon>
        <taxon>Lysobacterales</taxon>
        <taxon>Lysobacteraceae</taxon>
        <taxon>Novilysobacter</taxon>
    </lineage>
</organism>
<protein>
    <submittedName>
        <fullName evidence="1">Uncharacterized protein</fullName>
    </submittedName>
</protein>
<dbReference type="RefSeq" id="WP_223674352.1">
    <property type="nucleotide sequence ID" value="NZ_JAINZW010000001.1"/>
</dbReference>
<evidence type="ECO:0000313" key="1">
    <source>
        <dbReference type="EMBL" id="MBZ4038143.1"/>
    </source>
</evidence>
<comment type="caution">
    <text evidence="1">The sequence shown here is derived from an EMBL/GenBank/DDBJ whole genome shotgun (WGS) entry which is preliminary data.</text>
</comment>
<dbReference type="EMBL" id="JAINZW010000001">
    <property type="protein sequence ID" value="MBZ4038143.1"/>
    <property type="molecule type" value="Genomic_DNA"/>
</dbReference>
<proteinExistence type="predicted"/>
<evidence type="ECO:0000313" key="2">
    <source>
        <dbReference type="Proteomes" id="UP001430954"/>
    </source>
</evidence>
<dbReference type="Proteomes" id="UP001430954">
    <property type="component" value="Unassembled WGS sequence"/>
</dbReference>